<gene>
    <name evidence="1" type="ORF">P3T76_007518</name>
</gene>
<dbReference type="PANTHER" id="PTHR13510:SF44">
    <property type="entry name" value="RABENOSYN-5"/>
    <property type="match status" value="1"/>
</dbReference>
<evidence type="ECO:0000313" key="1">
    <source>
        <dbReference type="EMBL" id="KAK1940812.1"/>
    </source>
</evidence>
<evidence type="ECO:0000313" key="2">
    <source>
        <dbReference type="Proteomes" id="UP001259832"/>
    </source>
</evidence>
<dbReference type="EMBL" id="JASMQC010000013">
    <property type="protein sequence ID" value="KAK1940812.1"/>
    <property type="molecule type" value="Genomic_DNA"/>
</dbReference>
<sequence length="407" mass="45791">MKFPLPPDVMPRLELPFHDQQYIEHLASVFVNETVDQYMEHLQASRIHHSPRVCKKRWKQIKKRGNMTVYQDRNADESVRQKLSFRTLLETPGALAKTHVVMGLGYCEGLMEDAVYGSVAPTEELMKIKTAYSQDGVVDCRILATILAPTTIDPLRELQIKWCVNGSAPMLVSSVVRKRDFVYVESSGIVMTQTGERIGFNFLHSLEFEGVPDLSHLGLVRANLSICSLFRQREEGGVELFLQGFCDPLGNMAESVAILTTAEAILSYAGVVHCGQMKKLNWALNKNANIVYARQPDICCVCHKLHGSGLMPKKFCRICKGRVCSKCRQPQKLSFVDLRTRKVRQYTLSFCSSCVNAAHYSRALEIAHDELVEANPMVAYEVDQESISSVSSFRSSSQSDLRLPFFA</sequence>
<keyword evidence="2" id="KW-1185">Reference proteome</keyword>
<dbReference type="AlphaFoldDB" id="A0AAD9GLT9"/>
<name>A0AAD9GLT9_9STRA</name>
<accession>A0AAD9GLT9</accession>
<reference evidence="1" key="1">
    <citation type="submission" date="2023-08" db="EMBL/GenBank/DDBJ databases">
        <title>Reference Genome Resource for the Citrus Pathogen Phytophthora citrophthora.</title>
        <authorList>
            <person name="Moller H."/>
            <person name="Coetzee B."/>
            <person name="Rose L.J."/>
            <person name="Van Niekerk J.M."/>
        </authorList>
    </citation>
    <scope>NUCLEOTIDE SEQUENCE</scope>
    <source>
        <strain evidence="1">STE-U-9442</strain>
    </source>
</reference>
<organism evidence="1 2">
    <name type="scientific">Phytophthora citrophthora</name>
    <dbReference type="NCBI Taxonomy" id="4793"/>
    <lineage>
        <taxon>Eukaryota</taxon>
        <taxon>Sar</taxon>
        <taxon>Stramenopiles</taxon>
        <taxon>Oomycota</taxon>
        <taxon>Peronosporomycetes</taxon>
        <taxon>Peronosporales</taxon>
        <taxon>Peronosporaceae</taxon>
        <taxon>Phytophthora</taxon>
    </lineage>
</organism>
<evidence type="ECO:0008006" key="3">
    <source>
        <dbReference type="Google" id="ProtNLM"/>
    </source>
</evidence>
<comment type="caution">
    <text evidence="1">The sequence shown here is derived from an EMBL/GenBank/DDBJ whole genome shotgun (WGS) entry which is preliminary data.</text>
</comment>
<dbReference type="InterPro" id="IPR023393">
    <property type="entry name" value="START-like_dom_sf"/>
</dbReference>
<dbReference type="InterPro" id="IPR052727">
    <property type="entry name" value="Rab4/Rab5_effector"/>
</dbReference>
<protein>
    <recommendedName>
        <fullName evidence="3">FYVE-type domain-containing protein</fullName>
    </recommendedName>
</protein>
<proteinExistence type="predicted"/>
<dbReference type="Gene3D" id="3.30.530.20">
    <property type="match status" value="1"/>
</dbReference>
<dbReference type="Proteomes" id="UP001259832">
    <property type="component" value="Unassembled WGS sequence"/>
</dbReference>
<dbReference type="PANTHER" id="PTHR13510">
    <property type="entry name" value="FYVE-FINGER-CONTAINING RAB5 EFFECTOR PROTEIN RABENOSYN-5-RELATED"/>
    <property type="match status" value="1"/>
</dbReference>